<accession>A0AAD4S0B2</accession>
<dbReference type="SUPFAM" id="SSF52047">
    <property type="entry name" value="RNI-like"/>
    <property type="match status" value="1"/>
</dbReference>
<dbReference type="PANTHER" id="PTHR31900">
    <property type="entry name" value="F-BOX/RNI SUPERFAMILY PROTEIN-RELATED"/>
    <property type="match status" value="1"/>
</dbReference>
<proteinExistence type="predicted"/>
<feature type="domain" description="F-box/LRR-repeat protein 15/At3g58940/PEG3-like LRR" evidence="1">
    <location>
        <begin position="58"/>
        <end position="201"/>
    </location>
</feature>
<comment type="caution">
    <text evidence="2">The sequence shown here is derived from an EMBL/GenBank/DDBJ whole genome shotgun (WGS) entry which is preliminary data.</text>
</comment>
<protein>
    <recommendedName>
        <fullName evidence="1">F-box/LRR-repeat protein 15/At3g58940/PEG3-like LRR domain-containing protein</fullName>
    </recommendedName>
</protein>
<dbReference type="PANTHER" id="PTHR31900:SF30">
    <property type="entry name" value="SUPERFAMILY PROTEIN, PUTATIVE-RELATED"/>
    <property type="match status" value="1"/>
</dbReference>
<dbReference type="EMBL" id="JAJJMB010016078">
    <property type="protein sequence ID" value="KAI3849764.1"/>
    <property type="molecule type" value="Genomic_DNA"/>
</dbReference>
<gene>
    <name evidence="2" type="ORF">MKW98_026678</name>
</gene>
<dbReference type="Pfam" id="PF24758">
    <property type="entry name" value="LRR_At5g56370"/>
    <property type="match status" value="1"/>
</dbReference>
<dbReference type="AlphaFoldDB" id="A0AAD4S0B2"/>
<organism evidence="2 3">
    <name type="scientific">Papaver atlanticum</name>
    <dbReference type="NCBI Taxonomy" id="357466"/>
    <lineage>
        <taxon>Eukaryota</taxon>
        <taxon>Viridiplantae</taxon>
        <taxon>Streptophyta</taxon>
        <taxon>Embryophyta</taxon>
        <taxon>Tracheophyta</taxon>
        <taxon>Spermatophyta</taxon>
        <taxon>Magnoliopsida</taxon>
        <taxon>Ranunculales</taxon>
        <taxon>Papaveraceae</taxon>
        <taxon>Papaveroideae</taxon>
        <taxon>Papaver</taxon>
    </lineage>
</organism>
<evidence type="ECO:0000313" key="3">
    <source>
        <dbReference type="Proteomes" id="UP001202328"/>
    </source>
</evidence>
<evidence type="ECO:0000313" key="2">
    <source>
        <dbReference type="EMBL" id="KAI3849764.1"/>
    </source>
</evidence>
<name>A0AAD4S0B2_9MAGN</name>
<evidence type="ECO:0000259" key="1">
    <source>
        <dbReference type="Pfam" id="PF24758"/>
    </source>
</evidence>
<dbReference type="InterPro" id="IPR055411">
    <property type="entry name" value="LRR_FXL15/At3g58940/PEG3-like"/>
</dbReference>
<reference evidence="2" key="1">
    <citation type="submission" date="2022-04" db="EMBL/GenBank/DDBJ databases">
        <title>A functionally conserved STORR gene fusion in Papaver species that diverged 16.8 million years ago.</title>
        <authorList>
            <person name="Catania T."/>
        </authorList>
    </citation>
    <scope>NUCLEOTIDE SEQUENCE</scope>
    <source>
        <strain evidence="2">S-188037</strain>
    </source>
</reference>
<dbReference type="InterPro" id="IPR050232">
    <property type="entry name" value="FBL13/AtMIF1-like"/>
</dbReference>
<keyword evidence="3" id="KW-1185">Reference proteome</keyword>
<feature type="non-terminal residue" evidence="2">
    <location>
        <position position="274"/>
    </location>
</feature>
<sequence>MNFDYDVFTGPAEESTRFIEFVDWVLLTRETSDIQRFHLVFLADEDRIECDMLIKTLVKWIYAVVRRNIQELSIKMGMSLIFLLPDCLFNCKSLMKLELTSRDDRYVKIKLPNSMGIPRLKCLILNLVISFDTSFSKFISSCPVLETLIARTTHGSGTSDQYITINSSTLKHLKIKDRGYSTGKLTINTPNLTSFVCQDHMRNNYCLEELPSLVAADIEMYVEAHYDGDHNVEFPEAYLELAEDLRVVFAERMLKFLRALHGVKELKLSPGFFE</sequence>
<dbReference type="Proteomes" id="UP001202328">
    <property type="component" value="Unassembled WGS sequence"/>
</dbReference>